<feature type="region of interest" description="Disordered" evidence="7">
    <location>
        <begin position="385"/>
        <end position="428"/>
    </location>
</feature>
<evidence type="ECO:0000256" key="7">
    <source>
        <dbReference type="SAM" id="MobiDB-lite"/>
    </source>
</evidence>
<gene>
    <name evidence="9" type="ORF">NSCI0253_LOCUS3438</name>
</gene>
<evidence type="ECO:0000256" key="6">
    <source>
        <dbReference type="PROSITE-ProRule" id="PRU00236"/>
    </source>
</evidence>
<dbReference type="GO" id="GO:0046872">
    <property type="term" value="F:metal ion binding"/>
    <property type="evidence" value="ECO:0007669"/>
    <property type="project" value="UniProtKB-KW"/>
</dbReference>
<keyword evidence="2" id="KW-0479">Metal-binding</keyword>
<dbReference type="Gene3D" id="3.40.50.1220">
    <property type="entry name" value="TPP-binding domain"/>
    <property type="match status" value="1"/>
</dbReference>
<dbReference type="PANTHER" id="PTHR11085">
    <property type="entry name" value="NAD-DEPENDENT PROTEIN DEACYLASE SIRTUIN-5, MITOCHONDRIAL-RELATED"/>
    <property type="match status" value="1"/>
</dbReference>
<comment type="cofactor">
    <cofactor evidence="1">
        <name>Zn(2+)</name>
        <dbReference type="ChEBI" id="CHEBI:29105"/>
    </cofactor>
</comment>
<comment type="caution">
    <text evidence="6">Lacks conserved residue(s) required for the propagation of feature annotation.</text>
</comment>
<dbReference type="InterPro" id="IPR029035">
    <property type="entry name" value="DHS-like_NAD/FAD-binding_dom"/>
</dbReference>
<keyword evidence="4" id="KW-0520">NAD</keyword>
<organism evidence="9">
    <name type="scientific">Noctiluca scintillans</name>
    <name type="common">Sea sparkle</name>
    <name type="synonym">Red tide dinoflagellate</name>
    <dbReference type="NCBI Taxonomy" id="2966"/>
    <lineage>
        <taxon>Eukaryota</taxon>
        <taxon>Sar</taxon>
        <taxon>Alveolata</taxon>
        <taxon>Dinophyceae</taxon>
        <taxon>Noctilucales</taxon>
        <taxon>Noctilucaceae</taxon>
        <taxon>Noctiluca</taxon>
    </lineage>
</organism>
<evidence type="ECO:0000259" key="8">
    <source>
        <dbReference type="PROSITE" id="PS50305"/>
    </source>
</evidence>
<dbReference type="PROSITE" id="PS50305">
    <property type="entry name" value="SIRTUIN"/>
    <property type="match status" value="1"/>
</dbReference>
<dbReference type="GO" id="GO:0070403">
    <property type="term" value="F:NAD+ binding"/>
    <property type="evidence" value="ECO:0007669"/>
    <property type="project" value="TreeGrafter"/>
</dbReference>
<accession>A0A7S1EWB4</accession>
<dbReference type="SUPFAM" id="SSF52467">
    <property type="entry name" value="DHS-like NAD/FAD-binding domain"/>
    <property type="match status" value="1"/>
</dbReference>
<evidence type="ECO:0000256" key="4">
    <source>
        <dbReference type="ARBA" id="ARBA00023027"/>
    </source>
</evidence>
<dbReference type="EMBL" id="HBFQ01004931">
    <property type="protein sequence ID" value="CAD8829092.1"/>
    <property type="molecule type" value="Transcribed_RNA"/>
</dbReference>
<proteinExistence type="inferred from homology"/>
<sequence>MAADGVRLMHDDHVKMHGSLGSLDWSPPLCVTEFDACARLSFTDIKAHEFRDQDDVLQAKVVMLAGLVRRSRACVAFTGAGISTAAGIDDYATKGRDVSVTAEGRPCVHDWKKARPTRGHRVLVAMYEAGLLKHWVQQNHDSLPQKAGYPQHALNEIHGSLHDPSNPIVPYEGVLRDDLFAWLDQWERKNDLCLALGTSLSGFNVDSFPETAANRYLMGDSLGLVIVNLQQTSHDAACALRIFATIDSVMELLAQELALGDRVRPMDHVHVPQLCDGALVEDDVFMVPFDAEGNASQEKSVWDLRLGRRVKLTGGPYCSDIGTIVEKSVEGHYRIRVEDSINPLLNMKRRPFSLWLGNWWLEEATQGYGICPGSGIPFVNVPDVQETQEEQIPSQPKPVGPARKPISAFQPPPLPPKRTPNPPVTSQV</sequence>
<evidence type="ECO:0000256" key="1">
    <source>
        <dbReference type="ARBA" id="ARBA00001947"/>
    </source>
</evidence>
<keyword evidence="3" id="KW-0862">Zinc</keyword>
<feature type="compositionally biased region" description="Pro residues" evidence="7">
    <location>
        <begin position="410"/>
        <end position="428"/>
    </location>
</feature>
<evidence type="ECO:0000256" key="3">
    <source>
        <dbReference type="ARBA" id="ARBA00022833"/>
    </source>
</evidence>
<comment type="similarity">
    <text evidence="5">Belongs to the sirtuin family. Class IV subfamily.</text>
</comment>
<protein>
    <recommendedName>
        <fullName evidence="8">Deacetylase sirtuin-type domain-containing protein</fullName>
    </recommendedName>
</protein>
<dbReference type="InterPro" id="IPR026590">
    <property type="entry name" value="Ssirtuin_cat_dom"/>
</dbReference>
<name>A0A7S1EWB4_NOCSC</name>
<dbReference type="PANTHER" id="PTHR11085:SF1">
    <property type="entry name" value="NAD-DEPENDENT PROTEIN DEACETYLASE SIRTUIN-7"/>
    <property type="match status" value="1"/>
</dbReference>
<evidence type="ECO:0000256" key="5">
    <source>
        <dbReference type="ARBA" id="ARBA00038170"/>
    </source>
</evidence>
<feature type="domain" description="Deacetylase sirtuin-type" evidence="8">
    <location>
        <begin position="51"/>
        <end position="260"/>
    </location>
</feature>
<evidence type="ECO:0000256" key="2">
    <source>
        <dbReference type="ARBA" id="ARBA00022723"/>
    </source>
</evidence>
<dbReference type="GO" id="GO:0005634">
    <property type="term" value="C:nucleus"/>
    <property type="evidence" value="ECO:0007669"/>
    <property type="project" value="TreeGrafter"/>
</dbReference>
<reference evidence="9" key="1">
    <citation type="submission" date="2021-01" db="EMBL/GenBank/DDBJ databases">
        <authorList>
            <person name="Corre E."/>
            <person name="Pelletier E."/>
            <person name="Niang G."/>
            <person name="Scheremetjew M."/>
            <person name="Finn R."/>
            <person name="Kale V."/>
            <person name="Holt S."/>
            <person name="Cochrane G."/>
            <person name="Meng A."/>
            <person name="Brown T."/>
            <person name="Cohen L."/>
        </authorList>
    </citation>
    <scope>NUCLEOTIDE SEQUENCE</scope>
</reference>
<dbReference type="GO" id="GO:0017136">
    <property type="term" value="F:histone deacetylase activity, NAD-dependent"/>
    <property type="evidence" value="ECO:0007669"/>
    <property type="project" value="TreeGrafter"/>
</dbReference>
<dbReference type="AlphaFoldDB" id="A0A7S1EWB4"/>
<dbReference type="InterPro" id="IPR050134">
    <property type="entry name" value="NAD-dep_sirtuin_deacylases"/>
</dbReference>
<evidence type="ECO:0000313" key="9">
    <source>
        <dbReference type="EMBL" id="CAD8829092.1"/>
    </source>
</evidence>